<feature type="domain" description="Capsule synthesis protein CapA" evidence="2">
    <location>
        <begin position="64"/>
        <end position="304"/>
    </location>
</feature>
<protein>
    <recommendedName>
        <fullName evidence="2">Capsule synthesis protein CapA domain-containing protein</fullName>
    </recommendedName>
</protein>
<evidence type="ECO:0000256" key="1">
    <source>
        <dbReference type="ARBA" id="ARBA00005662"/>
    </source>
</evidence>
<dbReference type="AlphaFoldDB" id="A0A433VSF9"/>
<comment type="caution">
    <text evidence="3">The sequence shown here is derived from an EMBL/GenBank/DDBJ whole genome shotgun (WGS) entry which is preliminary data.</text>
</comment>
<dbReference type="Pfam" id="PF09587">
    <property type="entry name" value="PGA_cap"/>
    <property type="match status" value="1"/>
</dbReference>
<evidence type="ECO:0000313" key="3">
    <source>
        <dbReference type="EMBL" id="RUT09068.1"/>
    </source>
</evidence>
<keyword evidence="4" id="KW-1185">Reference proteome</keyword>
<sequence>MLNRWLGKLLSVTFVSTCLCVGITLGSAIRMGKIQASDKPPKPSDSLPILPPVTEEQIFPDSITIQAVGDVIPGTNYPNNRLPSNRNKLIPQSVRKYLANADILFGNFESSLTNYRYSAKDITKGQTFAFRSPPEYAKLFADVGFNVFNVANNHALDFGVVGFRDTVKNLKKVGINTLGHKNQILLLNSNNVKVAMVGFAPYDYYNSIHDISTAAQLVKSAQKQADVVIVSMHAGAEGTNALRTRNSNEYFYGENRGNSVKFARTMVDAGADMVLGHGPHVPRAMEIYKGKLIAYSLGNFLGYRTLSTTAETGYSMILEAKLNQTGDLVEGKIIPVHMDKQGIPHIDKNKRTVRLVRDLIKKDFPKTSMKINQKGEIVATK</sequence>
<dbReference type="InterPro" id="IPR029052">
    <property type="entry name" value="Metallo-depent_PP-like"/>
</dbReference>
<proteinExistence type="inferred from homology"/>
<organism evidence="3 4">
    <name type="scientific">Dulcicalothrix desertica PCC 7102</name>
    <dbReference type="NCBI Taxonomy" id="232991"/>
    <lineage>
        <taxon>Bacteria</taxon>
        <taxon>Bacillati</taxon>
        <taxon>Cyanobacteriota</taxon>
        <taxon>Cyanophyceae</taxon>
        <taxon>Nostocales</taxon>
        <taxon>Calotrichaceae</taxon>
        <taxon>Dulcicalothrix</taxon>
    </lineage>
</organism>
<dbReference type="OrthoDB" id="9810906at2"/>
<dbReference type="PANTHER" id="PTHR33393:SF11">
    <property type="entry name" value="POLYGLUTAMINE SYNTHESIS ACCESSORY PROTEIN RV0574C-RELATED"/>
    <property type="match status" value="1"/>
</dbReference>
<evidence type="ECO:0000259" key="2">
    <source>
        <dbReference type="SMART" id="SM00854"/>
    </source>
</evidence>
<comment type="similarity">
    <text evidence="1">Belongs to the CapA family.</text>
</comment>
<dbReference type="Gene3D" id="3.60.21.10">
    <property type="match status" value="1"/>
</dbReference>
<name>A0A433VSF9_9CYAN</name>
<dbReference type="PANTHER" id="PTHR33393">
    <property type="entry name" value="POLYGLUTAMINE SYNTHESIS ACCESSORY PROTEIN RV0574C-RELATED"/>
    <property type="match status" value="1"/>
</dbReference>
<evidence type="ECO:0000313" key="4">
    <source>
        <dbReference type="Proteomes" id="UP000271624"/>
    </source>
</evidence>
<accession>A0A433VSF9</accession>
<dbReference type="InterPro" id="IPR019079">
    <property type="entry name" value="Capsule_synth_CapA"/>
</dbReference>
<reference evidence="3" key="2">
    <citation type="journal article" date="2019" name="Genome Biol. Evol.">
        <title>Day and night: Metabolic profiles and evolutionary relationships of six axenic non-marine cyanobacteria.</title>
        <authorList>
            <person name="Will S.E."/>
            <person name="Henke P."/>
            <person name="Boedeker C."/>
            <person name="Huang S."/>
            <person name="Brinkmann H."/>
            <person name="Rohde M."/>
            <person name="Jarek M."/>
            <person name="Friedl T."/>
            <person name="Seufert S."/>
            <person name="Schumacher M."/>
            <person name="Overmann J."/>
            <person name="Neumann-Schaal M."/>
            <person name="Petersen J."/>
        </authorList>
    </citation>
    <scope>NUCLEOTIDE SEQUENCE [LARGE SCALE GENOMIC DNA]</scope>
    <source>
        <strain evidence="3">PCC 7102</strain>
    </source>
</reference>
<dbReference type="EMBL" id="RSCL01000002">
    <property type="protein sequence ID" value="RUT09068.1"/>
    <property type="molecule type" value="Genomic_DNA"/>
</dbReference>
<dbReference type="RefSeq" id="WP_127079664.1">
    <property type="nucleotide sequence ID" value="NZ_RSCL01000002.1"/>
</dbReference>
<dbReference type="SMART" id="SM00854">
    <property type="entry name" value="PGA_cap"/>
    <property type="match status" value="1"/>
</dbReference>
<gene>
    <name evidence="3" type="ORF">DSM106972_011210</name>
</gene>
<dbReference type="SUPFAM" id="SSF56300">
    <property type="entry name" value="Metallo-dependent phosphatases"/>
    <property type="match status" value="1"/>
</dbReference>
<dbReference type="Proteomes" id="UP000271624">
    <property type="component" value="Unassembled WGS sequence"/>
</dbReference>
<dbReference type="CDD" id="cd07381">
    <property type="entry name" value="MPP_CapA"/>
    <property type="match status" value="1"/>
</dbReference>
<dbReference type="InterPro" id="IPR052169">
    <property type="entry name" value="CW_Biosynth-Accessory"/>
</dbReference>
<reference evidence="3" key="1">
    <citation type="submission" date="2018-12" db="EMBL/GenBank/DDBJ databases">
        <authorList>
            <person name="Will S."/>
            <person name="Neumann-Schaal M."/>
            <person name="Henke P."/>
        </authorList>
    </citation>
    <scope>NUCLEOTIDE SEQUENCE</scope>
    <source>
        <strain evidence="3">PCC 7102</strain>
    </source>
</reference>